<evidence type="ECO:0000256" key="1">
    <source>
        <dbReference type="SAM" id="MobiDB-lite"/>
    </source>
</evidence>
<dbReference type="RefSeq" id="WP_140688810.1">
    <property type="nucleotide sequence ID" value="NZ_RCZG01000002.1"/>
</dbReference>
<comment type="caution">
    <text evidence="3">The sequence shown here is derived from an EMBL/GenBank/DDBJ whole genome shotgun (WGS) entry which is preliminary data.</text>
</comment>
<dbReference type="OrthoDB" id="4774615at2"/>
<accession>A0A502ED06</accession>
<organism evidence="3 4">
    <name type="scientific">Mycolicibacterium hodleri</name>
    <dbReference type="NCBI Taxonomy" id="49897"/>
    <lineage>
        <taxon>Bacteria</taxon>
        <taxon>Bacillati</taxon>
        <taxon>Actinomycetota</taxon>
        <taxon>Actinomycetes</taxon>
        <taxon>Mycobacteriales</taxon>
        <taxon>Mycobacteriaceae</taxon>
        <taxon>Mycolicibacterium</taxon>
    </lineage>
</organism>
<dbReference type="Pfam" id="PF10745">
    <property type="entry name" value="DUF2530"/>
    <property type="match status" value="1"/>
</dbReference>
<proteinExistence type="predicted"/>
<dbReference type="EMBL" id="RCZG01000002">
    <property type="protein sequence ID" value="TPG35605.1"/>
    <property type="molecule type" value="Genomic_DNA"/>
</dbReference>
<evidence type="ECO:0000256" key="2">
    <source>
        <dbReference type="SAM" id="Phobius"/>
    </source>
</evidence>
<feature type="transmembrane region" description="Helical" evidence="2">
    <location>
        <begin position="56"/>
        <end position="76"/>
    </location>
</feature>
<keyword evidence="2" id="KW-0472">Membrane</keyword>
<keyword evidence="2" id="KW-1133">Transmembrane helix</keyword>
<sequence>MDATSPEPIPPLRDDPPTPPALPDILLEPWPVICVIAAGWLVAVTLAFTVPGLHDWRPVTVAGLGVGVLGTSIFLWQRSAVRRGSRGAQRGIH</sequence>
<dbReference type="Proteomes" id="UP000320095">
    <property type="component" value="Unassembled WGS sequence"/>
</dbReference>
<evidence type="ECO:0000313" key="4">
    <source>
        <dbReference type="Proteomes" id="UP000320095"/>
    </source>
</evidence>
<feature type="region of interest" description="Disordered" evidence="1">
    <location>
        <begin position="1"/>
        <end position="20"/>
    </location>
</feature>
<dbReference type="AlphaFoldDB" id="A0A502ED06"/>
<protein>
    <submittedName>
        <fullName evidence="3">DUF2530 domain-containing protein</fullName>
    </submittedName>
</protein>
<evidence type="ECO:0000313" key="3">
    <source>
        <dbReference type="EMBL" id="TPG35605.1"/>
    </source>
</evidence>
<dbReference type="InterPro" id="IPR019681">
    <property type="entry name" value="DUF2530"/>
</dbReference>
<keyword evidence="2" id="KW-0812">Transmembrane</keyword>
<reference evidence="3 4" key="1">
    <citation type="journal article" date="2019" name="Environ. Microbiol.">
        <title>Species interactions and distinct microbial communities in high Arctic permafrost affected cryosols are associated with the CH4 and CO2 gas fluxes.</title>
        <authorList>
            <person name="Altshuler I."/>
            <person name="Hamel J."/>
            <person name="Turney S."/>
            <person name="Magnuson E."/>
            <person name="Levesque R."/>
            <person name="Greer C."/>
            <person name="Whyte L.G."/>
        </authorList>
    </citation>
    <scope>NUCLEOTIDE SEQUENCE [LARGE SCALE GENOMIC DNA]</scope>
    <source>
        <strain evidence="3 4">S5.20</strain>
    </source>
</reference>
<name>A0A502ED06_9MYCO</name>
<keyword evidence="4" id="KW-1185">Reference proteome</keyword>
<gene>
    <name evidence="3" type="ORF">EAH80_05825</name>
</gene>
<feature type="compositionally biased region" description="Pro residues" evidence="1">
    <location>
        <begin position="7"/>
        <end position="20"/>
    </location>
</feature>
<feature type="transmembrane region" description="Helical" evidence="2">
    <location>
        <begin position="30"/>
        <end position="50"/>
    </location>
</feature>